<feature type="transmembrane region" description="Helical" evidence="1">
    <location>
        <begin position="61"/>
        <end position="85"/>
    </location>
</feature>
<keyword evidence="1" id="KW-0812">Transmembrane</keyword>
<organism evidence="2 3">
    <name type="scientific">Candidatus Andersenbacteria bacterium RIFCSPHIGHO2_12_FULL_45_11</name>
    <dbReference type="NCBI Taxonomy" id="1797281"/>
    <lineage>
        <taxon>Bacteria</taxon>
        <taxon>Candidatus Anderseniibacteriota</taxon>
    </lineage>
</organism>
<evidence type="ECO:0000313" key="3">
    <source>
        <dbReference type="Proteomes" id="UP000177528"/>
    </source>
</evidence>
<proteinExistence type="predicted"/>
<accession>A0A1G1X4H8</accession>
<keyword evidence="1" id="KW-0472">Membrane</keyword>
<dbReference type="Proteomes" id="UP000177528">
    <property type="component" value="Unassembled WGS sequence"/>
</dbReference>
<reference evidence="2 3" key="1">
    <citation type="journal article" date="2016" name="Nat. Commun.">
        <title>Thousands of microbial genomes shed light on interconnected biogeochemical processes in an aquifer system.</title>
        <authorList>
            <person name="Anantharaman K."/>
            <person name="Brown C.T."/>
            <person name="Hug L.A."/>
            <person name="Sharon I."/>
            <person name="Castelle C.J."/>
            <person name="Probst A.J."/>
            <person name="Thomas B.C."/>
            <person name="Singh A."/>
            <person name="Wilkins M.J."/>
            <person name="Karaoz U."/>
            <person name="Brodie E.L."/>
            <person name="Williams K.H."/>
            <person name="Hubbard S.S."/>
            <person name="Banfield J.F."/>
        </authorList>
    </citation>
    <scope>NUCLEOTIDE SEQUENCE [LARGE SCALE GENOMIC DNA]</scope>
</reference>
<sequence length="528" mass="57302">MQPPVPTNELVIRTMKDDMNQMHSVPVVSSSAPVPAAFPLSPKQDKPLPSSIPTSRTKHNIFVGVSCIVVLAGLTAAGWYGYVWWASRQVAPETVQQTRPVAEMIPKEATAIVTYSLDSQSRRTGVQVLWDAKSPVVAGSAIDGDPRELLALQDLTGIYYIVMQDNQRPFLLLQKTEGTDQYVATQSTIEHIEKDGWYILNRIGTDQYTAALDRGTVAEAGSLPVLRSASTVAQYIFTAPYASKLFNEMASDAIGISRISETVFEVDAPSQDGTIRAHAATAIAPVPEKLTPSVAELRSLVPGDAEFGHIGFNFADDVDTWQQETVRLDGSIMQQPAVRQFLSLLNTPYGFFKRTGSDGVRDIGLIIQLPESLQKNLKTGEPIIEQALPAFIPLIVGKALGIQSAFHDGMYGNAPVRYTNITGQTQALDYIVGDSFILISSSREGIGALIDIANEKGDTIQQKDPWKSLFEKSAALVEGKIVSFGRIQDPLLVSLMPIPSGLTQVPVILSEEATSTDSILHATLLIQQ</sequence>
<dbReference type="AlphaFoldDB" id="A0A1G1X4H8"/>
<evidence type="ECO:0000313" key="2">
    <source>
        <dbReference type="EMBL" id="OGY34925.1"/>
    </source>
</evidence>
<comment type="caution">
    <text evidence="2">The sequence shown here is derived from an EMBL/GenBank/DDBJ whole genome shotgun (WGS) entry which is preliminary data.</text>
</comment>
<protein>
    <submittedName>
        <fullName evidence="2">Uncharacterized protein</fullName>
    </submittedName>
</protein>
<dbReference type="EMBL" id="MHHR01000007">
    <property type="protein sequence ID" value="OGY34925.1"/>
    <property type="molecule type" value="Genomic_DNA"/>
</dbReference>
<keyword evidence="1" id="KW-1133">Transmembrane helix</keyword>
<name>A0A1G1X4H8_9BACT</name>
<gene>
    <name evidence="2" type="ORF">A3D99_03585</name>
</gene>
<evidence type="ECO:0000256" key="1">
    <source>
        <dbReference type="SAM" id="Phobius"/>
    </source>
</evidence>